<dbReference type="SMART" id="SM00547">
    <property type="entry name" value="ZnF_RBZ"/>
    <property type="match status" value="3"/>
</dbReference>
<dbReference type="InterPro" id="IPR036443">
    <property type="entry name" value="Znf_RanBP2_sf"/>
</dbReference>
<dbReference type="InterPro" id="IPR045255">
    <property type="entry name" value="RanBP1-like"/>
</dbReference>
<feature type="coiled-coil region" evidence="6">
    <location>
        <begin position="663"/>
        <end position="697"/>
    </location>
</feature>
<keyword evidence="3 5" id="KW-0863">Zinc-finger</keyword>
<dbReference type="InterPro" id="IPR022011">
    <property type="entry name" value="IR1-M"/>
</dbReference>
<dbReference type="PROSITE" id="PS50199">
    <property type="entry name" value="ZF_RANBP2_2"/>
    <property type="match status" value="3"/>
</dbReference>
<feature type="region of interest" description="Disordered" evidence="7">
    <location>
        <begin position="1516"/>
        <end position="1546"/>
    </location>
</feature>
<feature type="domain" description="PPIase cyclophilin-type" evidence="8">
    <location>
        <begin position="2516"/>
        <end position="2616"/>
    </location>
</feature>
<dbReference type="SMART" id="SM00160">
    <property type="entry name" value="RanBD"/>
    <property type="match status" value="4"/>
</dbReference>
<feature type="region of interest" description="Disordered" evidence="7">
    <location>
        <begin position="2070"/>
        <end position="2097"/>
    </location>
</feature>
<dbReference type="Proteomes" id="UP000694427">
    <property type="component" value="Unplaced"/>
</dbReference>
<evidence type="ECO:0000256" key="5">
    <source>
        <dbReference type="PROSITE-ProRule" id="PRU00322"/>
    </source>
</evidence>
<proteinExistence type="predicted"/>
<dbReference type="GO" id="GO:0005737">
    <property type="term" value="C:cytoplasm"/>
    <property type="evidence" value="ECO:0007669"/>
    <property type="project" value="TreeGrafter"/>
</dbReference>
<evidence type="ECO:0000259" key="9">
    <source>
        <dbReference type="PROSITE" id="PS50196"/>
    </source>
</evidence>
<feature type="domain" description="RanBD1" evidence="9">
    <location>
        <begin position="1023"/>
        <end position="1159"/>
    </location>
</feature>
<feature type="compositionally biased region" description="Basic and acidic residues" evidence="7">
    <location>
        <begin position="2070"/>
        <end position="2082"/>
    </location>
</feature>
<dbReference type="GO" id="GO:0008270">
    <property type="term" value="F:zinc ion binding"/>
    <property type="evidence" value="ECO:0007669"/>
    <property type="project" value="UniProtKB-KW"/>
</dbReference>
<dbReference type="InterPro" id="IPR002130">
    <property type="entry name" value="Cyclophilin-type_PPIase_dom"/>
</dbReference>
<dbReference type="SUPFAM" id="SSF50729">
    <property type="entry name" value="PH domain-like"/>
    <property type="match status" value="4"/>
</dbReference>
<keyword evidence="4" id="KW-0862">Zinc</keyword>
<dbReference type="Gene3D" id="1.25.40.10">
    <property type="entry name" value="Tetratricopeptide repeat domain"/>
    <property type="match status" value="1"/>
</dbReference>
<feature type="region of interest" description="Disordered" evidence="7">
    <location>
        <begin position="1451"/>
        <end position="1473"/>
    </location>
</feature>
<feature type="compositionally biased region" description="Basic and acidic residues" evidence="7">
    <location>
        <begin position="1001"/>
        <end position="1015"/>
    </location>
</feature>
<evidence type="ECO:0000259" key="8">
    <source>
        <dbReference type="PROSITE" id="PS50072"/>
    </source>
</evidence>
<dbReference type="PANTHER" id="PTHR23138">
    <property type="entry name" value="RAN BINDING PROTEIN"/>
    <property type="match status" value="1"/>
</dbReference>
<dbReference type="InterPro" id="IPR011993">
    <property type="entry name" value="PH-like_dom_sf"/>
</dbReference>
<evidence type="ECO:0000313" key="11">
    <source>
        <dbReference type="Ensembl" id="ENSCCRP00010068950.1"/>
    </source>
</evidence>
<dbReference type="GO" id="GO:0005096">
    <property type="term" value="F:GTPase activator activity"/>
    <property type="evidence" value="ECO:0007669"/>
    <property type="project" value="TreeGrafter"/>
</dbReference>
<dbReference type="Pfam" id="PF00641">
    <property type="entry name" value="Zn_ribbon_RanBP"/>
    <property type="match status" value="3"/>
</dbReference>
<feature type="region of interest" description="Disordered" evidence="7">
    <location>
        <begin position="2373"/>
        <end position="2410"/>
    </location>
</feature>
<dbReference type="Pfam" id="PF12185">
    <property type="entry name" value="IR1-M"/>
    <property type="match status" value="2"/>
</dbReference>
<feature type="region of interest" description="Disordered" evidence="7">
    <location>
        <begin position="986"/>
        <end position="1031"/>
    </location>
</feature>
<feature type="domain" description="RanBP2-type" evidence="10">
    <location>
        <begin position="1191"/>
        <end position="1220"/>
    </location>
</feature>
<dbReference type="PANTHER" id="PTHR23138:SF87">
    <property type="entry name" value="E3 SUMO-PROTEIN LIGASE RANBP2"/>
    <property type="match status" value="1"/>
</dbReference>
<dbReference type="InterPro" id="IPR011990">
    <property type="entry name" value="TPR-like_helical_dom_sf"/>
</dbReference>
<feature type="region of interest" description="Disordered" evidence="7">
    <location>
        <begin position="1872"/>
        <end position="1901"/>
    </location>
</feature>
<feature type="compositionally biased region" description="Low complexity" evidence="7">
    <location>
        <begin position="1872"/>
        <end position="1881"/>
    </location>
</feature>
<dbReference type="Gene3D" id="2.40.100.10">
    <property type="entry name" value="Cyclophilin-like"/>
    <property type="match status" value="1"/>
</dbReference>
<feature type="compositionally biased region" description="Polar residues" evidence="7">
    <location>
        <begin position="2083"/>
        <end position="2094"/>
    </location>
</feature>
<keyword evidence="12" id="KW-1185">Reference proteome</keyword>
<sequence length="2618" mass="290088">YELAKRHVSEYLTVQPKDPKAHKFLGQLFERDGETDKAVGCYKVWTLLVCSHMFSYCMLLNTLFTLHSAVFQEYLCQPSVSSNEQASRKFHKELLLAQCSRVRLTLALKGCEESTAAIWSFDCAMQDLKNTATNTMDELAEVFTEMRAHLYLYAGTLLLKRAQDGAQQWRAVLDLAALCYLVSYQAPRPKARSFKNEQASHEPLKLLACDRQSQAGHMLLNLSWDVEQLLKDVVEVFGNRSGPGRLFDQLFDAQTQEQRSFICNDDIHNLSVHPPKAADLAKWDSGAVMLHAGDLQQLAWLGLQWALMGQRVSLQDWLKQLFPRLTLETSKLDTNAPESICLLDLEVFVCGVVFCSQAQLQERVKMASCSQPHEPRCPPLHIMKLLSSDRQREWWDAVYSLIHKRAQPGTSAKLRLVVQHGLGTLRAGEKHGLQPALLIHWAKHLSDAGERVNSYYDQKDYAGRSVHYWRVVLPLLEKVRHKRSIPEPLQPMFMHFQSRDIQVSPLLQSLACFLIATLLDIEGNTEEAISKLEQLNSTSSNWHLAKIYQRLSEEAGNGLEETQGRCADFLLKFRKYLTKIYQANAEDLEKIPVSMEEVMDLLNEVNQQLVGEVDEDQGDYPVTSSPGQPAEGHVKFSTPSSSKSVMSPSKRSVFSPKTPPLWVEDQKSLLQKLCQQVEALKNEVHDLRHNSSDATASSYRMYRDNYAAEGLQETFPAAQTFHGVPLTVATTGPSVYYNQSPAYNSQYLLRTAANVTPTKGPVYGMNRLPPQQHMYAYQQSTHTPPLQSTPACMYPQEQVFGPPIRFESPATSLLSPYSEEYYGHNVPQPTVNPTLPEPGYFTKPCAVTSTQPSKSTEGKAVDPKMSFGPQFTGEPAKVPNFGGVAAGPTTTASAAFKFNSNFKSNDGDFTFSSAQVKNSESLLGLLTSDIPPKAEVPSEPKHQTQDQTPSQSEVFTFGSKNAAGFSFTDGAQNKMSIFGNTDQRFSFTSGTKPTLGNSEALEEKRVESDNDSTHVEEDEDGPHFEPIVPLPDKVDVKTGEEEEEEMFCKRAKLFRFDAETKEWKERGIGSIKILKHKTSGKVRLLMRREQVLKICANHYITADMVLKPNAGSDKSWVWYAMDYADEMPKTEQLAIRFKTADEAALFKVKFEEAQKFLSESPQGQQIEKESKPPQPQVSSKEVDLKTLFSKKAGEWDCDVCCVRNAPTSVVCAACSSAAPSTAQVKPVEEPKASAPAAKSFSFGLSGDSAKNDTSTDVSSKGFTFGSQIPVSFKFGSKDAVETSAGFGAQAEKKTSQADAPQQEKVSAAPAVPFGTGFGAQFAKKEGQWDCDSCLVRNDASATECVSCKAPCSTVKTNAASRGGLAAMFGKKEGQWDCDTCLVRNEGSSSQCVSCQTANPNMKNKTSAPPSSSSFPFSFGSSINQPAATGFKANFNPGPAFQFGTSTEKASSEGFKLESSTTEAEKSSGGSSFSFSMPAPVGGFKFGIAESEAKPSDGQSQNGSASVLLKNIAELHKEKEKEKEAAPSSSDQSVDADSHDNNPLFTGKPDTFSFADLAKARSSFQFGQEDPAFKGFAGAGEPLFTGFHSGPKADTSVDQEDEMYKTEENDNIQFEPVVQMPEKVDLVTGEEDEKVLYSQRVKLFRFDTETNQWKERGVGNLKLLKNNQNGRLRVLMRREQVLKVCANHWITTTMNLKPLSGSDRAWMWMASDFSDGDAKLEQLAAKFKTPELAEEFKLKFEECQRLLLDIPLQTPHKLVNTGRTAHLIQKAEEMKSGLKDLKSFLTSQNKDDETCDTSRSTSAVVVKLDSEGTAHTLEWDNYDLREEVHEDYSSSSVRDTPSQPDPVAKNLFRFGESSTGFSFCFQPILSPSKSPSKLNQSQASVGTDDEQEASQEEERDGQYFEPVVPLPDLVDVSTGEENEQVLFSHRAKLYRYDKDLSQWKERGIGDLKILQHYETKRVRLVMRRDQVLKLCANHWIASNMKLEPMKGAEKAWIWSAFDFAEGQGKVEQLAVRFKLQETANAFSEIFEEAKTAQEKDTLLTPFSEREPASTQETLCGKAAVAVLEETTKERTGLSEESSPKLDQTPQSTKNVVSPPKFVFGSDSVQKIFGSPSPSKEKTLAVISSSEDEEAGASRLKTSGPAVTSQASAGTPFSIPTRSLDFRLFKNNPMAFWTCTSANQFEARVYSPSEKSAQDVCDDIEIVFEVKPTREQAELAARLMLPPTFFCYKNRQGYVSEEDSDDEDFESAVRNLKGRLYADGVTLVWEKRPTADEEQRARRLLLPPTFLCGVSSDSEAEHTADGSRPIDLSTKRSSESDSSTATGECQLNPNSSPSFGFPSVSGFSFAELAKSSGEFAFGKKDDTFSWSGAGTSVFGSAGTQKEGEKSSHEAEEEGSDDETPHSDEIHFEPIVSLPEVEVRSGEEDEEILFKERAKLYRWDRELNQWKERGVGDIKILFHPVKKSYRLLMRREQVFKVCANHTISPSIELKPMNTSANARIIPDFICVCLGPAVSQGGDITNQDGTGGKSIYGGKFEDESFEVRHTGPGLLSMANRGRDTNNSQFFITLKKAEHLDFKHVAFGFVKDGMDVLRRIGELGAKDGKPTKTITISDCGQII</sequence>
<dbReference type="GO" id="GO:0006607">
    <property type="term" value="P:NLS-bearing protein import into nucleus"/>
    <property type="evidence" value="ECO:0007669"/>
    <property type="project" value="TreeGrafter"/>
</dbReference>
<dbReference type="CDD" id="cd13177">
    <property type="entry name" value="RanBD2_RanBP2-like"/>
    <property type="match status" value="1"/>
</dbReference>
<evidence type="ECO:0000259" key="10">
    <source>
        <dbReference type="PROSITE" id="PS50199"/>
    </source>
</evidence>
<keyword evidence="1" id="KW-0597">Phosphoprotein</keyword>
<dbReference type="InterPro" id="IPR001876">
    <property type="entry name" value="Znf_RanBP2"/>
</dbReference>
<dbReference type="SUPFAM" id="SSF50891">
    <property type="entry name" value="Cyclophilin-like"/>
    <property type="match status" value="1"/>
</dbReference>
<dbReference type="PROSITE" id="PS50196">
    <property type="entry name" value="RANBD1"/>
    <property type="match status" value="4"/>
</dbReference>
<feature type="region of interest" description="Disordered" evidence="7">
    <location>
        <begin position="2294"/>
        <end position="2335"/>
    </location>
</feature>
<dbReference type="PRINTS" id="PR00153">
    <property type="entry name" value="CSAPPISMRASE"/>
</dbReference>
<reference evidence="11" key="2">
    <citation type="submission" date="2025-09" db="UniProtKB">
        <authorList>
            <consortium name="Ensembl"/>
        </authorList>
    </citation>
    <scope>IDENTIFICATION</scope>
</reference>
<dbReference type="GO" id="GO:0005643">
    <property type="term" value="C:nuclear pore"/>
    <property type="evidence" value="ECO:0007669"/>
    <property type="project" value="TreeGrafter"/>
</dbReference>
<feature type="domain" description="RanBP2-type" evidence="10">
    <location>
        <begin position="1371"/>
        <end position="1400"/>
    </location>
</feature>
<feature type="region of interest" description="Disordered" evidence="7">
    <location>
        <begin position="930"/>
        <end position="952"/>
    </location>
</feature>
<feature type="compositionally biased region" description="Acidic residues" evidence="7">
    <location>
        <begin position="1886"/>
        <end position="1898"/>
    </location>
</feature>
<dbReference type="Gene3D" id="2.30.29.30">
    <property type="entry name" value="Pleckstrin-homology domain (PH domain)/Phosphotyrosine-binding domain (PTB)"/>
    <property type="match status" value="4"/>
</dbReference>
<reference evidence="11" key="1">
    <citation type="submission" date="2025-08" db="UniProtKB">
        <authorList>
            <consortium name="Ensembl"/>
        </authorList>
    </citation>
    <scope>IDENTIFICATION</scope>
</reference>
<feature type="domain" description="RanBP2-type" evidence="10">
    <location>
        <begin position="1324"/>
        <end position="1353"/>
    </location>
</feature>
<dbReference type="FunFam" id="4.10.1060.10:FF:000003">
    <property type="entry name" value="E3 SUMO-protein ligase RanBP2"/>
    <property type="match status" value="2"/>
</dbReference>
<protein>
    <submittedName>
        <fullName evidence="11">RAN binding protein 2</fullName>
    </submittedName>
</protein>
<feature type="region of interest" description="Disordered" evidence="7">
    <location>
        <begin position="1159"/>
        <end position="1181"/>
    </location>
</feature>
<dbReference type="GO" id="GO:0003755">
    <property type="term" value="F:peptidyl-prolyl cis-trans isomerase activity"/>
    <property type="evidence" value="ECO:0007669"/>
    <property type="project" value="InterPro"/>
</dbReference>
<dbReference type="SUPFAM" id="SSF90209">
    <property type="entry name" value="Ran binding protein zinc finger-like"/>
    <property type="match status" value="2"/>
</dbReference>
<feature type="domain" description="RanBD1" evidence="9">
    <location>
        <begin position="2408"/>
        <end position="2499"/>
    </location>
</feature>
<feature type="domain" description="RanBD1" evidence="9">
    <location>
        <begin position="1612"/>
        <end position="1748"/>
    </location>
</feature>
<organism evidence="11 12">
    <name type="scientific">Cyprinus carpio</name>
    <name type="common">Common carp</name>
    <dbReference type="NCBI Taxonomy" id="7962"/>
    <lineage>
        <taxon>Eukaryota</taxon>
        <taxon>Metazoa</taxon>
        <taxon>Chordata</taxon>
        <taxon>Craniata</taxon>
        <taxon>Vertebrata</taxon>
        <taxon>Euteleostomi</taxon>
        <taxon>Actinopterygii</taxon>
        <taxon>Neopterygii</taxon>
        <taxon>Teleostei</taxon>
        <taxon>Ostariophysi</taxon>
        <taxon>Cypriniformes</taxon>
        <taxon>Cyprinidae</taxon>
        <taxon>Cyprininae</taxon>
        <taxon>Cyprinus</taxon>
    </lineage>
</organism>
<dbReference type="Pfam" id="PF00638">
    <property type="entry name" value="Ran_BP1"/>
    <property type="match status" value="4"/>
</dbReference>
<evidence type="ECO:0000256" key="6">
    <source>
        <dbReference type="SAM" id="Coils"/>
    </source>
</evidence>
<feature type="region of interest" description="Disordered" evidence="7">
    <location>
        <begin position="2113"/>
        <end position="2152"/>
    </location>
</feature>
<evidence type="ECO:0000256" key="1">
    <source>
        <dbReference type="ARBA" id="ARBA00022553"/>
    </source>
</evidence>
<feature type="compositionally biased region" description="Polar residues" evidence="7">
    <location>
        <begin position="2143"/>
        <end position="2152"/>
    </location>
</feature>
<feature type="region of interest" description="Disordered" evidence="7">
    <location>
        <begin position="616"/>
        <end position="658"/>
    </location>
</feature>
<keyword evidence="6" id="KW-0175">Coiled coil</keyword>
<feature type="compositionally biased region" description="Basic and acidic residues" evidence="7">
    <location>
        <begin position="2400"/>
        <end position="2409"/>
    </location>
</feature>
<evidence type="ECO:0000256" key="7">
    <source>
        <dbReference type="SAM" id="MobiDB-lite"/>
    </source>
</evidence>
<dbReference type="InterPro" id="IPR000156">
    <property type="entry name" value="Ran_bind_dom"/>
</dbReference>
<dbReference type="PROSITE" id="PS01358">
    <property type="entry name" value="ZF_RANBP2_1"/>
    <property type="match status" value="3"/>
</dbReference>
<name>A0A8C1QW41_CYPCA</name>
<dbReference type="Gene3D" id="4.10.1060.10">
    <property type="entry name" value="Zinc finger, RanBP2-type"/>
    <property type="match status" value="3"/>
</dbReference>
<evidence type="ECO:0000256" key="3">
    <source>
        <dbReference type="ARBA" id="ARBA00022771"/>
    </source>
</evidence>
<feature type="compositionally biased region" description="Low complexity" evidence="7">
    <location>
        <begin position="635"/>
        <end position="653"/>
    </location>
</feature>
<evidence type="ECO:0000256" key="4">
    <source>
        <dbReference type="ARBA" id="ARBA00022833"/>
    </source>
</evidence>
<evidence type="ECO:0000256" key="2">
    <source>
        <dbReference type="ARBA" id="ARBA00022723"/>
    </source>
</evidence>
<dbReference type="Ensembl" id="ENSCCRT00010076177.1">
    <property type="protein sequence ID" value="ENSCCRP00010068950.1"/>
    <property type="gene ID" value="ENSCCRG00010029865.1"/>
</dbReference>
<feature type="compositionally biased region" description="Polar residues" evidence="7">
    <location>
        <begin position="986"/>
        <end position="997"/>
    </location>
</feature>
<dbReference type="InterPro" id="IPR029000">
    <property type="entry name" value="Cyclophilin-like_dom_sf"/>
</dbReference>
<dbReference type="PROSITE" id="PS50072">
    <property type="entry name" value="CSA_PPIASE_2"/>
    <property type="match status" value="1"/>
</dbReference>
<accession>A0A8C1QW41</accession>
<keyword evidence="2" id="KW-0479">Metal-binding</keyword>
<feature type="domain" description="RanBD1" evidence="9">
    <location>
        <begin position="1902"/>
        <end position="2038"/>
    </location>
</feature>
<feature type="region of interest" description="Disordered" evidence="7">
    <location>
        <begin position="1829"/>
        <end position="1848"/>
    </location>
</feature>
<feature type="compositionally biased region" description="Polar residues" evidence="7">
    <location>
        <begin position="1832"/>
        <end position="1841"/>
    </location>
</feature>
<evidence type="ECO:0000313" key="12">
    <source>
        <dbReference type="Proteomes" id="UP000694427"/>
    </source>
</evidence>
<dbReference type="FunFam" id="2.30.29.30:FF:000018">
    <property type="entry name" value="E3 SUMO-protein ligase RanBP2"/>
    <property type="match status" value="3"/>
</dbReference>